<reference evidence="1" key="2">
    <citation type="submission" date="2015-06" db="UniProtKB">
        <authorList>
            <consortium name="EnsemblMetazoa"/>
        </authorList>
    </citation>
    <scope>IDENTIFICATION</scope>
</reference>
<dbReference type="EnsemblMetazoa" id="tetur03g09870.1">
    <property type="protein sequence ID" value="tetur03g09870.1"/>
    <property type="gene ID" value="tetur03g09870"/>
</dbReference>
<organism evidence="1 2">
    <name type="scientific">Tetranychus urticae</name>
    <name type="common">Two-spotted spider mite</name>
    <dbReference type="NCBI Taxonomy" id="32264"/>
    <lineage>
        <taxon>Eukaryota</taxon>
        <taxon>Metazoa</taxon>
        <taxon>Ecdysozoa</taxon>
        <taxon>Arthropoda</taxon>
        <taxon>Chelicerata</taxon>
        <taxon>Arachnida</taxon>
        <taxon>Acari</taxon>
        <taxon>Acariformes</taxon>
        <taxon>Trombidiformes</taxon>
        <taxon>Prostigmata</taxon>
        <taxon>Eleutherengona</taxon>
        <taxon>Raphignathae</taxon>
        <taxon>Tetranychoidea</taxon>
        <taxon>Tetranychidae</taxon>
        <taxon>Tetranychus</taxon>
    </lineage>
</organism>
<dbReference type="HOGENOM" id="CLU_1789326_0_0_1"/>
<dbReference type="AlphaFoldDB" id="T1K118"/>
<evidence type="ECO:0000313" key="1">
    <source>
        <dbReference type="EnsemblMetazoa" id="tetur03g09870.1"/>
    </source>
</evidence>
<reference evidence="2" key="1">
    <citation type="submission" date="2011-08" db="EMBL/GenBank/DDBJ databases">
        <authorList>
            <person name="Rombauts S."/>
        </authorList>
    </citation>
    <scope>NUCLEOTIDE SEQUENCE</scope>
    <source>
        <strain evidence="2">London</strain>
    </source>
</reference>
<dbReference type="EMBL" id="CAEY01001146">
    <property type="status" value="NOT_ANNOTATED_CDS"/>
    <property type="molecule type" value="Genomic_DNA"/>
</dbReference>
<evidence type="ECO:0000313" key="2">
    <source>
        <dbReference type="Proteomes" id="UP000015104"/>
    </source>
</evidence>
<keyword evidence="2" id="KW-1185">Reference proteome</keyword>
<dbReference type="Proteomes" id="UP000015104">
    <property type="component" value="Unassembled WGS sequence"/>
</dbReference>
<name>T1K118_TETUR</name>
<protein>
    <submittedName>
        <fullName evidence="1">Uncharacterized protein</fullName>
    </submittedName>
</protein>
<accession>T1K118</accession>
<proteinExistence type="predicted"/>
<sequence length="145" mass="16150">MGDKHNGRQTNQNQTASTVTTVETLNIKNFPALSPPLVPILMQIFLTGLTALESWQKIMGGDITKMTRIPAYLDKTVVGITTLLALVEGLCPKNYRSYLTHKLANTLLLQEVTIRLLRIASMKRPYFDDLDSYDRDADGNHGDDG</sequence>